<comment type="caution">
    <text evidence="2">The sequence shown here is derived from an EMBL/GenBank/DDBJ whole genome shotgun (WGS) entry which is preliminary data.</text>
</comment>
<evidence type="ECO:0000313" key="2">
    <source>
        <dbReference type="EMBL" id="MBB6521499.1"/>
    </source>
</evidence>
<dbReference type="InParanoid" id="A0A7X0JSK7"/>
<dbReference type="RefSeq" id="WP_166844050.1">
    <property type="nucleotide sequence ID" value="NZ_JAAONY010000002.1"/>
</dbReference>
<protein>
    <submittedName>
        <fullName evidence="2">Uncharacterized protein</fullName>
    </submittedName>
</protein>
<keyword evidence="1" id="KW-0812">Transmembrane</keyword>
<gene>
    <name evidence="2" type="ORF">HNR48_001784</name>
</gene>
<reference evidence="2 3" key="1">
    <citation type="submission" date="2020-08" db="EMBL/GenBank/DDBJ databases">
        <title>Genomic Encyclopedia of Type Strains, Phase IV (KMG-IV): sequencing the most valuable type-strain genomes for metagenomic binning, comparative biology and taxonomic classification.</title>
        <authorList>
            <person name="Goeker M."/>
        </authorList>
    </citation>
    <scope>NUCLEOTIDE SEQUENCE [LARGE SCALE GENOMIC DNA]</scope>
    <source>
        <strain evidence="2 3">DSM 22368</strain>
    </source>
</reference>
<feature type="transmembrane region" description="Helical" evidence="1">
    <location>
        <begin position="26"/>
        <end position="48"/>
    </location>
</feature>
<proteinExistence type="predicted"/>
<feature type="transmembrane region" description="Helical" evidence="1">
    <location>
        <begin position="60"/>
        <end position="78"/>
    </location>
</feature>
<name>A0A7X0JSK7_9GAMM</name>
<dbReference type="EMBL" id="JACHHT010000002">
    <property type="protein sequence ID" value="MBB6521499.1"/>
    <property type="molecule type" value="Genomic_DNA"/>
</dbReference>
<organism evidence="2 3">
    <name type="scientific">Pseudoteredinibacter isoporae</name>
    <dbReference type="NCBI Taxonomy" id="570281"/>
    <lineage>
        <taxon>Bacteria</taxon>
        <taxon>Pseudomonadati</taxon>
        <taxon>Pseudomonadota</taxon>
        <taxon>Gammaproteobacteria</taxon>
        <taxon>Cellvibrionales</taxon>
        <taxon>Cellvibrionaceae</taxon>
        <taxon>Pseudoteredinibacter</taxon>
    </lineage>
</organism>
<feature type="transmembrane region" description="Helical" evidence="1">
    <location>
        <begin position="90"/>
        <end position="111"/>
    </location>
</feature>
<keyword evidence="3" id="KW-1185">Reference proteome</keyword>
<dbReference type="AlphaFoldDB" id="A0A7X0JSK7"/>
<feature type="transmembrane region" description="Helical" evidence="1">
    <location>
        <begin position="117"/>
        <end position="135"/>
    </location>
</feature>
<keyword evidence="1" id="KW-0472">Membrane</keyword>
<accession>A0A7X0JSK7</accession>
<dbReference type="Proteomes" id="UP000528457">
    <property type="component" value="Unassembled WGS sequence"/>
</dbReference>
<feature type="transmembrane region" description="Helical" evidence="1">
    <location>
        <begin position="142"/>
        <end position="164"/>
    </location>
</feature>
<evidence type="ECO:0000313" key="3">
    <source>
        <dbReference type="Proteomes" id="UP000528457"/>
    </source>
</evidence>
<feature type="transmembrane region" description="Helical" evidence="1">
    <location>
        <begin position="356"/>
        <end position="380"/>
    </location>
</feature>
<keyword evidence="1" id="KW-1133">Transmembrane helix</keyword>
<feature type="transmembrane region" description="Helical" evidence="1">
    <location>
        <begin position="420"/>
        <end position="442"/>
    </location>
</feature>
<sequence>MSDPDTPLDKNSNSEKKFFISTICPLIKTIFVENCFLWLGLIAVFFYTDPLVEYFQLSKGQSLTWIIAFTFTIIYFLLKSPTIISMISSYAEFFIGPVIILIGATIFLKLFTTAEDYSIVWIITLGYIALHIAFYKKSNRRAISLIVGYLFVLGTFIVIGYLAINGLSKQNEVSDSSGREYNKSLLQLLPGCDFSQSFIELNEKGDKQGLNRDERADIPSSAKYCGRLPPQWSVSIGGLVLDCYVNGQCPWQLKNRKSQSSDDVNEQDDYEDIKKLAQKEKEQAFNSYNQAKEILQRAELDNASNIEQLRNIVFEKESKLFAAVSSLKSAEHELKSHREKIKKAVIQKHNFPDSRLVVGGIVIPVYFFILAMAGGLVSMARKLPEFQARSNKEYTEDYSEKRFHTYDQRPPIHQSQVSEYVIFQMLQVVTTLPIAVVAYAYIRPENMASNILLGFAAGYSSEIFLMAVRKFSDALVAQKPESILAMTQEKVVKLEKENETLKVKHSDNGLGLNVEGKLYQLGDALELREKVEDQAEGTVVLLYQFAAGESEITVQVANNLKRLKVSKAQLRPLSPQELAFEVADEGLV</sequence>
<evidence type="ECO:0000256" key="1">
    <source>
        <dbReference type="SAM" id="Phobius"/>
    </source>
</evidence>